<keyword evidence="5" id="KW-1185">Reference proteome</keyword>
<gene>
    <name evidence="4" type="ORF">TPL01_04140</name>
</gene>
<proteinExistence type="predicted"/>
<reference evidence="4 5" key="1">
    <citation type="submission" date="2019-07" db="EMBL/GenBank/DDBJ databases">
        <title>Whole genome shotgun sequence of Thiobacillus plumbophilus NBRC 107929.</title>
        <authorList>
            <person name="Hosoyama A."/>
            <person name="Uohara A."/>
            <person name="Ohji S."/>
            <person name="Ichikawa N."/>
        </authorList>
    </citation>
    <scope>NUCLEOTIDE SEQUENCE [LARGE SCALE GENOMIC DNA]</scope>
    <source>
        <strain evidence="4 5">NBRC 107929</strain>
    </source>
</reference>
<keyword evidence="2" id="KW-0812">Transmembrane</keyword>
<dbReference type="Pfam" id="PF03544">
    <property type="entry name" value="TonB_C"/>
    <property type="match status" value="1"/>
</dbReference>
<name>A0A512L468_9PROT</name>
<keyword evidence="2" id="KW-1133">Transmembrane helix</keyword>
<feature type="compositionally biased region" description="Pro residues" evidence="1">
    <location>
        <begin position="59"/>
        <end position="68"/>
    </location>
</feature>
<evidence type="ECO:0000313" key="4">
    <source>
        <dbReference type="EMBL" id="GEP29276.1"/>
    </source>
</evidence>
<keyword evidence="2" id="KW-0472">Membrane</keyword>
<feature type="transmembrane region" description="Helical" evidence="2">
    <location>
        <begin position="20"/>
        <end position="40"/>
    </location>
</feature>
<dbReference type="AlphaFoldDB" id="A0A512L468"/>
<dbReference type="PRINTS" id="PR01217">
    <property type="entry name" value="PRICHEXTENSN"/>
</dbReference>
<evidence type="ECO:0000256" key="1">
    <source>
        <dbReference type="SAM" id="MobiDB-lite"/>
    </source>
</evidence>
<feature type="region of interest" description="Disordered" evidence="1">
    <location>
        <begin position="56"/>
        <end position="140"/>
    </location>
</feature>
<comment type="caution">
    <text evidence="4">The sequence shown here is derived from an EMBL/GenBank/DDBJ whole genome shotgun (WGS) entry which is preliminary data.</text>
</comment>
<dbReference type="EMBL" id="BKAD01000003">
    <property type="protein sequence ID" value="GEP29276.1"/>
    <property type="molecule type" value="Genomic_DNA"/>
</dbReference>
<feature type="domain" description="TonB C-terminal" evidence="3">
    <location>
        <begin position="137"/>
        <end position="226"/>
    </location>
</feature>
<sequence>MNSAAVSDPPVRTMNPWWPLPLALLLWALMLWGFGLFFAAPAKVASKAPAPIDARIIELPPPSPPKPKPVVTAEKRARPVPVRPAPQPVQTPPPAPKAALPTPPAPQPPPPQAEPVPVPPPPKPEPSPSPNTSQDGTQQMGARALYQPKPKLPEDLRDETIHSVVMARFHIKPDGSTTVELTQPAPNPRVNQLIMNTLKTWRFFPAIQAGKPVASVQDVKVAIDVE</sequence>
<dbReference type="RefSeq" id="WP_147070252.1">
    <property type="nucleotide sequence ID" value="NZ_AP021884.1"/>
</dbReference>
<dbReference type="SUPFAM" id="SSF74653">
    <property type="entry name" value="TolA/TonB C-terminal domain"/>
    <property type="match status" value="1"/>
</dbReference>
<evidence type="ECO:0000256" key="2">
    <source>
        <dbReference type="SAM" id="Phobius"/>
    </source>
</evidence>
<evidence type="ECO:0000313" key="5">
    <source>
        <dbReference type="Proteomes" id="UP000321337"/>
    </source>
</evidence>
<protein>
    <recommendedName>
        <fullName evidence="3">TonB C-terminal domain-containing protein</fullName>
    </recommendedName>
</protein>
<feature type="compositionally biased region" description="Polar residues" evidence="1">
    <location>
        <begin position="131"/>
        <end position="140"/>
    </location>
</feature>
<dbReference type="OrthoDB" id="9792439at2"/>
<dbReference type="PROSITE" id="PS52015">
    <property type="entry name" value="TONB_CTD"/>
    <property type="match status" value="1"/>
</dbReference>
<organism evidence="4 5">
    <name type="scientific">Sulfuriferula plumbiphila</name>
    <dbReference type="NCBI Taxonomy" id="171865"/>
    <lineage>
        <taxon>Bacteria</taxon>
        <taxon>Pseudomonadati</taxon>
        <taxon>Pseudomonadota</taxon>
        <taxon>Betaproteobacteria</taxon>
        <taxon>Nitrosomonadales</taxon>
        <taxon>Sulfuricellaceae</taxon>
        <taxon>Sulfuriferula</taxon>
    </lineage>
</organism>
<dbReference type="Proteomes" id="UP000321337">
    <property type="component" value="Unassembled WGS sequence"/>
</dbReference>
<feature type="compositionally biased region" description="Pro residues" evidence="1">
    <location>
        <begin position="81"/>
        <end position="129"/>
    </location>
</feature>
<accession>A0A512L468</accession>
<dbReference type="Gene3D" id="3.30.1150.10">
    <property type="match status" value="1"/>
</dbReference>
<dbReference type="GO" id="GO:0055085">
    <property type="term" value="P:transmembrane transport"/>
    <property type="evidence" value="ECO:0007669"/>
    <property type="project" value="InterPro"/>
</dbReference>
<evidence type="ECO:0000259" key="3">
    <source>
        <dbReference type="PROSITE" id="PS52015"/>
    </source>
</evidence>
<dbReference type="InterPro" id="IPR037682">
    <property type="entry name" value="TonB_C"/>
</dbReference>